<dbReference type="EMBL" id="VXLC01000004">
    <property type="protein sequence ID" value="KAA8887885.1"/>
    <property type="molecule type" value="Genomic_DNA"/>
</dbReference>
<dbReference type="SUPFAM" id="SSF54637">
    <property type="entry name" value="Thioesterase/thiol ester dehydrase-isomerase"/>
    <property type="match status" value="2"/>
</dbReference>
<dbReference type="Proteomes" id="UP000323876">
    <property type="component" value="Unassembled WGS sequence"/>
</dbReference>
<comment type="caution">
    <text evidence="1">The sequence shown here is derived from an EMBL/GenBank/DDBJ whole genome shotgun (WGS) entry which is preliminary data.</text>
</comment>
<dbReference type="InterPro" id="IPR029069">
    <property type="entry name" value="HotDog_dom_sf"/>
</dbReference>
<keyword evidence="2" id="KW-1185">Reference proteome</keyword>
<accession>A0A5N0EIH3</accession>
<organism evidence="1 2">
    <name type="scientific">Nocardia colli</name>
    <dbReference type="NCBI Taxonomy" id="2545717"/>
    <lineage>
        <taxon>Bacteria</taxon>
        <taxon>Bacillati</taxon>
        <taxon>Actinomycetota</taxon>
        <taxon>Actinomycetes</taxon>
        <taxon>Mycobacteriales</taxon>
        <taxon>Nocardiaceae</taxon>
        <taxon>Nocardia</taxon>
    </lineage>
</organism>
<reference evidence="1 2" key="1">
    <citation type="submission" date="2019-09" db="EMBL/GenBank/DDBJ databases">
        <authorList>
            <person name="Wang X."/>
        </authorList>
    </citation>
    <scope>NUCLEOTIDE SEQUENCE [LARGE SCALE GENOMIC DNA]</scope>
    <source>
        <strain evidence="1 2">CICC 11023</strain>
    </source>
</reference>
<evidence type="ECO:0000313" key="2">
    <source>
        <dbReference type="Proteomes" id="UP000323876"/>
    </source>
</evidence>
<dbReference type="AlphaFoldDB" id="A0A5N0EIH3"/>
<proteinExistence type="predicted"/>
<dbReference type="RefSeq" id="WP_150402059.1">
    <property type="nucleotide sequence ID" value="NZ_VXLC01000004.1"/>
</dbReference>
<evidence type="ECO:0000313" key="1">
    <source>
        <dbReference type="EMBL" id="KAA8887885.1"/>
    </source>
</evidence>
<protein>
    <recommendedName>
        <fullName evidence="3">Acyl-CoA thioesterase</fullName>
    </recommendedName>
</protein>
<dbReference type="Gene3D" id="3.10.129.10">
    <property type="entry name" value="Hotdog Thioesterase"/>
    <property type="match status" value="2"/>
</dbReference>
<name>A0A5N0EIH3_9NOCA</name>
<sequence>MNTISNPVFPVQSDIRVRQGDLGRNGAVSTVGMARWLEDARIRVRMSRFERLVDAGEFGPHQIIFVSQKVEQLAPVYGTQAEVKVHTGIRRIGRSSFTYEQAVFSRGEQVGRGGSTVLNLGPAGPLALPDELIADLTDLSIPDSSATTENRPGTERQKRDHYAFFAPLRARIGDVDINQHVNYLALTTWYDEAVATFTAAALDEDGLVPDLAPSSYRIDYIGEVTYPGDYEIGVLVSSFDADAVHYELGIFSGSACLGIGDATGARGMLSARALGPGGPR</sequence>
<gene>
    <name evidence="1" type="ORF">F3087_12345</name>
</gene>
<dbReference type="OrthoDB" id="9799036at2"/>
<evidence type="ECO:0008006" key="3">
    <source>
        <dbReference type="Google" id="ProtNLM"/>
    </source>
</evidence>